<dbReference type="PANTHER" id="PTHR42973:SF39">
    <property type="entry name" value="FAD-BINDING PCMH-TYPE DOMAIN-CONTAINING PROTEIN"/>
    <property type="match status" value="1"/>
</dbReference>
<feature type="region of interest" description="Disordered" evidence="6">
    <location>
        <begin position="564"/>
        <end position="583"/>
    </location>
</feature>
<comment type="caution">
    <text evidence="8">The sequence shown here is derived from an EMBL/GenBank/DDBJ whole genome shotgun (WGS) entry which is preliminary data.</text>
</comment>
<dbReference type="PROSITE" id="PS51387">
    <property type="entry name" value="FAD_PCMH"/>
    <property type="match status" value="1"/>
</dbReference>
<dbReference type="Pfam" id="PF08031">
    <property type="entry name" value="BBE"/>
    <property type="match status" value="1"/>
</dbReference>
<dbReference type="PANTHER" id="PTHR42973">
    <property type="entry name" value="BINDING OXIDOREDUCTASE, PUTATIVE (AFU_ORTHOLOGUE AFUA_1G17690)-RELATED"/>
    <property type="match status" value="1"/>
</dbReference>
<evidence type="ECO:0000256" key="3">
    <source>
        <dbReference type="ARBA" id="ARBA00022630"/>
    </source>
</evidence>
<evidence type="ECO:0000313" key="9">
    <source>
        <dbReference type="Proteomes" id="UP001265746"/>
    </source>
</evidence>
<dbReference type="GO" id="GO:0016491">
    <property type="term" value="F:oxidoreductase activity"/>
    <property type="evidence" value="ECO:0007669"/>
    <property type="project" value="UniProtKB-KW"/>
</dbReference>
<evidence type="ECO:0000256" key="5">
    <source>
        <dbReference type="ARBA" id="ARBA00023002"/>
    </source>
</evidence>
<dbReference type="InterPro" id="IPR016166">
    <property type="entry name" value="FAD-bd_PCMH"/>
</dbReference>
<evidence type="ECO:0000256" key="1">
    <source>
        <dbReference type="ARBA" id="ARBA00001974"/>
    </source>
</evidence>
<keyword evidence="3" id="KW-0285">Flavoprotein</keyword>
<comment type="cofactor">
    <cofactor evidence="1">
        <name>FAD</name>
        <dbReference type="ChEBI" id="CHEBI:57692"/>
    </cofactor>
</comment>
<evidence type="ECO:0000313" key="8">
    <source>
        <dbReference type="EMBL" id="KAK2610222.1"/>
    </source>
</evidence>
<feature type="region of interest" description="Disordered" evidence="6">
    <location>
        <begin position="18"/>
        <end position="42"/>
    </location>
</feature>
<evidence type="ECO:0000256" key="6">
    <source>
        <dbReference type="SAM" id="MobiDB-lite"/>
    </source>
</evidence>
<reference evidence="8" key="1">
    <citation type="submission" date="2023-06" db="EMBL/GenBank/DDBJ databases">
        <authorList>
            <person name="Noh H."/>
        </authorList>
    </citation>
    <scope>NUCLEOTIDE SEQUENCE</scope>
    <source>
        <strain evidence="8">DUCC20226</strain>
    </source>
</reference>
<evidence type="ECO:0000256" key="2">
    <source>
        <dbReference type="ARBA" id="ARBA00005466"/>
    </source>
</evidence>
<dbReference type="AlphaFoldDB" id="A0AAD9W576"/>
<organism evidence="8 9">
    <name type="scientific">Phomopsis amygdali</name>
    <name type="common">Fusicoccum amygdali</name>
    <dbReference type="NCBI Taxonomy" id="1214568"/>
    <lineage>
        <taxon>Eukaryota</taxon>
        <taxon>Fungi</taxon>
        <taxon>Dikarya</taxon>
        <taxon>Ascomycota</taxon>
        <taxon>Pezizomycotina</taxon>
        <taxon>Sordariomycetes</taxon>
        <taxon>Sordariomycetidae</taxon>
        <taxon>Diaporthales</taxon>
        <taxon>Diaporthaceae</taxon>
        <taxon>Diaporthe</taxon>
    </lineage>
</organism>
<dbReference type="Gene3D" id="3.40.462.20">
    <property type="match status" value="1"/>
</dbReference>
<keyword evidence="9" id="KW-1185">Reference proteome</keyword>
<keyword evidence="4" id="KW-0274">FAD</keyword>
<dbReference type="InterPro" id="IPR050416">
    <property type="entry name" value="FAD-linked_Oxidoreductase"/>
</dbReference>
<sequence length="624" mass="70176">MMASQPITKDGQLEKTRFKSRAGVVKARARSAKSGRREHRRPRQPDLVAIFEAQDILVFIPGHVEYERAVACSNLLYRFSRPTYVIRPQTVAHIQTIVTEAKERNIPITIKNGGHSYSGSSFPNDGIMLDLKDMSSVHLDKQNQVLTVEGGALWGNVYRTLVDNEDGLMINGGRCPSVGVSGFILGGGIGPFSRSLGMGVDSLIEVTIVAADGETYTVTAEDAADTANGMLFWAICGAGGGNFGVVVEMKLRVYQLADPDHTVVAGRHTWFPKIDRSRRGFLGFSRQDDDGTGLIATMNHFYTTKWPEQMTIDSSWLSDLEQQNGDIGVRFLAYFDGTDDDFSRLINKGILNKDLGKHLKRRALPEPTTRFLHETLFAQWDEETKRSTPANSTFRLFSSFCFTNDLNRITKITAIIKEELEAFKALFSGESSGLCQVSFIHAGGQTTKRERSASAFRWRETIYHAYIMLQWKDKWLERDMRGFAKKFKNRLKQYSIAGKAAFVNFPDASLPQTDFMKAYYGNNRDKLQQVKHIWDEDNFFRWDQSIMPARNVNATDIQAADNAVNEQEENLSDGESEDEQAETDLLASERWESRQSAPAIPMLTSGIDNFGGWAVDPDDMISYY</sequence>
<comment type="similarity">
    <text evidence="2">Belongs to the oxygen-dependent FAD-linked oxidoreductase family.</text>
</comment>
<dbReference type="Proteomes" id="UP001265746">
    <property type="component" value="Unassembled WGS sequence"/>
</dbReference>
<proteinExistence type="inferred from homology"/>
<evidence type="ECO:0000256" key="4">
    <source>
        <dbReference type="ARBA" id="ARBA00022827"/>
    </source>
</evidence>
<gene>
    <name evidence="8" type="ORF">N8I77_003672</name>
</gene>
<protein>
    <recommendedName>
        <fullName evidence="7">FAD-binding PCMH-type domain-containing protein</fullName>
    </recommendedName>
</protein>
<evidence type="ECO:0000259" key="7">
    <source>
        <dbReference type="PROSITE" id="PS51387"/>
    </source>
</evidence>
<dbReference type="InterPro" id="IPR016169">
    <property type="entry name" value="FAD-bd_PCMH_sub2"/>
</dbReference>
<dbReference type="InterPro" id="IPR036318">
    <property type="entry name" value="FAD-bd_PCMH-like_sf"/>
</dbReference>
<name>A0AAD9W576_PHOAM</name>
<dbReference type="Pfam" id="PF01565">
    <property type="entry name" value="FAD_binding_4"/>
    <property type="match status" value="1"/>
</dbReference>
<keyword evidence="5" id="KW-0560">Oxidoreductase</keyword>
<dbReference type="GO" id="GO:0071949">
    <property type="term" value="F:FAD binding"/>
    <property type="evidence" value="ECO:0007669"/>
    <property type="project" value="InterPro"/>
</dbReference>
<dbReference type="EMBL" id="JAUJFL010000002">
    <property type="protein sequence ID" value="KAK2610222.1"/>
    <property type="molecule type" value="Genomic_DNA"/>
</dbReference>
<dbReference type="InterPro" id="IPR006094">
    <property type="entry name" value="Oxid_FAD_bind_N"/>
</dbReference>
<dbReference type="Gene3D" id="3.30.465.10">
    <property type="match status" value="1"/>
</dbReference>
<dbReference type="InterPro" id="IPR012951">
    <property type="entry name" value="BBE"/>
</dbReference>
<accession>A0AAD9W576</accession>
<feature type="domain" description="FAD-binding PCMH-type" evidence="7">
    <location>
        <begin position="77"/>
        <end position="256"/>
    </location>
</feature>
<dbReference type="SUPFAM" id="SSF56176">
    <property type="entry name" value="FAD-binding/transporter-associated domain-like"/>
    <property type="match status" value="1"/>
</dbReference>
<feature type="compositionally biased region" description="Basic residues" evidence="6">
    <location>
        <begin position="27"/>
        <end position="42"/>
    </location>
</feature>
<feature type="compositionally biased region" description="Acidic residues" evidence="6">
    <location>
        <begin position="566"/>
        <end position="582"/>
    </location>
</feature>